<evidence type="ECO:0000256" key="1">
    <source>
        <dbReference type="SAM" id="MobiDB-lite"/>
    </source>
</evidence>
<dbReference type="EMBL" id="CAJMXA010003885">
    <property type="protein sequence ID" value="CAE6521378.1"/>
    <property type="molecule type" value="Genomic_DNA"/>
</dbReference>
<evidence type="ECO:0000313" key="2">
    <source>
        <dbReference type="EMBL" id="CAE6521378.1"/>
    </source>
</evidence>
<reference evidence="2" key="1">
    <citation type="submission" date="2021-01" db="EMBL/GenBank/DDBJ databases">
        <authorList>
            <person name="Kaushik A."/>
        </authorList>
    </citation>
    <scope>NUCLEOTIDE SEQUENCE</scope>
    <source>
        <strain evidence="2">AG6-10EEA</strain>
    </source>
</reference>
<sequence>MAEEAVSSPTISKDAENSYEPGQITSPDLSEIELISLGGNRDDDKPEAESTVHLLKTPMIHPEFAFEDANIEVQVADQVFWVHEFQLNKLVKIRKLIQEARETGSVSDSGNRVKVVCDGDSSDFCNTFRVLYSPAILGVPEFEVDTLISALRITSAYDYADLRNFAIDELEKCSLPAIDQIGLSDEFFLPHWEKPAFVDLCHRAEPITSSEAQILGIERFAEIARIREAQQHHRLMELFNKSVQPYHLLTQMEGPDKMSALRRDAEFSSRHAILPECNCRVRKDESGARVLVPCQIHKLAPVILKESRTLFEQRNELLNRLASLNKAVTAEKLAVADEMKIASVESEINRVPWVRRESSKNGTVLPPSSF</sequence>
<dbReference type="AlphaFoldDB" id="A0A8H3HKN0"/>
<name>A0A8H3HKN0_9AGAM</name>
<comment type="caution">
    <text evidence="2">The sequence shown here is derived from an EMBL/GenBank/DDBJ whole genome shotgun (WGS) entry which is preliminary data.</text>
</comment>
<proteinExistence type="predicted"/>
<organism evidence="2 3">
    <name type="scientific">Rhizoctonia solani</name>
    <dbReference type="NCBI Taxonomy" id="456999"/>
    <lineage>
        <taxon>Eukaryota</taxon>
        <taxon>Fungi</taxon>
        <taxon>Dikarya</taxon>
        <taxon>Basidiomycota</taxon>
        <taxon>Agaricomycotina</taxon>
        <taxon>Agaricomycetes</taxon>
        <taxon>Cantharellales</taxon>
        <taxon>Ceratobasidiaceae</taxon>
        <taxon>Rhizoctonia</taxon>
    </lineage>
</organism>
<gene>
    <name evidence="2" type="ORF">RDB_LOCUS148326</name>
</gene>
<accession>A0A8H3HKN0</accession>
<evidence type="ECO:0000313" key="3">
    <source>
        <dbReference type="Proteomes" id="UP000663853"/>
    </source>
</evidence>
<evidence type="ECO:0008006" key="4">
    <source>
        <dbReference type="Google" id="ProtNLM"/>
    </source>
</evidence>
<protein>
    <recommendedName>
        <fullName evidence="4">BTB domain-containing protein</fullName>
    </recommendedName>
</protein>
<feature type="region of interest" description="Disordered" evidence="1">
    <location>
        <begin position="1"/>
        <end position="28"/>
    </location>
</feature>
<dbReference type="Proteomes" id="UP000663853">
    <property type="component" value="Unassembled WGS sequence"/>
</dbReference>